<dbReference type="PANTHER" id="PTHR30087:SF1">
    <property type="entry name" value="HYPOTHETICAL CYTOSOLIC PROTEIN"/>
    <property type="match status" value="1"/>
</dbReference>
<dbReference type="InterPro" id="IPR007553">
    <property type="entry name" value="2-thiour_desulf"/>
</dbReference>
<dbReference type="AlphaFoldDB" id="A0AAN5RY87"/>
<evidence type="ECO:0000313" key="1">
    <source>
        <dbReference type="EMBL" id="HAT3807247.1"/>
    </source>
</evidence>
<dbReference type="RefSeq" id="WP_349468013.1">
    <property type="nucleotide sequence ID" value="NZ_JBEEWI010000023.1"/>
</dbReference>
<dbReference type="Pfam" id="PF04463">
    <property type="entry name" value="2-thiour_desulf"/>
    <property type="match status" value="1"/>
</dbReference>
<proteinExistence type="predicted"/>
<evidence type="ECO:0000313" key="2">
    <source>
        <dbReference type="EMBL" id="HAT3811190.1"/>
    </source>
</evidence>
<name>A0AAN5RY87_MORMO</name>
<dbReference type="EMBL" id="DACSWI010000038">
    <property type="protein sequence ID" value="HAT3811190.1"/>
    <property type="molecule type" value="Genomic_DNA"/>
</dbReference>
<reference evidence="1" key="1">
    <citation type="journal article" date="2018" name="Genome Biol.">
        <title>SKESA: strategic k-mer extension for scrupulous assemblies.</title>
        <authorList>
            <person name="Souvorov A."/>
            <person name="Agarwala R."/>
            <person name="Lipman D.J."/>
        </authorList>
    </citation>
    <scope>NUCLEOTIDE SEQUENCE</scope>
    <source>
        <strain evidence="1">Morganella morganii ARLG-3209</strain>
    </source>
</reference>
<evidence type="ECO:0000313" key="3">
    <source>
        <dbReference type="Proteomes" id="UP000865968"/>
    </source>
</evidence>
<dbReference type="EMBL" id="DACSWI010000001">
    <property type="protein sequence ID" value="HAT3807247.1"/>
    <property type="molecule type" value="Genomic_DNA"/>
</dbReference>
<protein>
    <submittedName>
        <fullName evidence="1">DUF523 domain-containing protein</fullName>
    </submittedName>
</protein>
<organism evidence="1 3">
    <name type="scientific">Morganella morganii</name>
    <name type="common">Proteus morganii</name>
    <dbReference type="NCBI Taxonomy" id="582"/>
    <lineage>
        <taxon>Bacteria</taxon>
        <taxon>Pseudomonadati</taxon>
        <taxon>Pseudomonadota</taxon>
        <taxon>Gammaproteobacteria</taxon>
        <taxon>Enterobacterales</taxon>
        <taxon>Morganellaceae</taxon>
        <taxon>Morganella</taxon>
    </lineage>
</organism>
<reference evidence="1" key="2">
    <citation type="submission" date="2020-10" db="EMBL/GenBank/DDBJ databases">
        <authorList>
            <consortium name="NCBI Pathogen Detection Project"/>
        </authorList>
    </citation>
    <scope>NUCLEOTIDE SEQUENCE</scope>
    <source>
        <strain evidence="1">Morganella morganii ARLG-3209</strain>
    </source>
</reference>
<dbReference type="Proteomes" id="UP000865968">
    <property type="component" value="Unassembled WGS sequence"/>
</dbReference>
<gene>
    <name evidence="1" type="ORF">I8608_000022</name>
    <name evidence="2" type="ORF">I8608_004119</name>
</gene>
<comment type="caution">
    <text evidence="1">The sequence shown here is derived from an EMBL/GenBank/DDBJ whole genome shotgun (WGS) entry which is preliminary data.</text>
</comment>
<sequence length="167" mass="17437">MIIAISACLAGEAVRYDGSHKLYAPLKALQNSGMAVPVCPEILGGLPVPRTPAEITGGEGCDVWAGTARVTGSDGEDVTDAFKQGALRALEHLQQRNITHVILKANSPSCGSGLIYSGAFDGTLKSGSGVATALFETNGITVWHEDHPELSALIEQLLQNGKSALQR</sequence>
<dbReference type="PANTHER" id="PTHR30087">
    <property type="entry name" value="INNER MEMBRANE PROTEIN"/>
    <property type="match status" value="1"/>
</dbReference>
<accession>A0AAN5RY87</accession>